<dbReference type="AlphaFoldDB" id="A0A830H4A1"/>
<dbReference type="CDD" id="cd00200">
    <property type="entry name" value="WD40"/>
    <property type="match status" value="1"/>
</dbReference>
<dbReference type="FunFam" id="2.130.10.10:FF:000505">
    <property type="entry name" value="Blast:Protein LST8 homolog"/>
    <property type="match status" value="1"/>
</dbReference>
<dbReference type="GO" id="GO:0031932">
    <property type="term" value="C:TORC2 complex"/>
    <property type="evidence" value="ECO:0007669"/>
    <property type="project" value="InterPro"/>
</dbReference>
<dbReference type="PRINTS" id="PR00320">
    <property type="entry name" value="GPROTEINBRPT"/>
</dbReference>
<feature type="repeat" description="WD" evidence="8">
    <location>
        <begin position="238"/>
        <end position="266"/>
    </location>
</feature>
<dbReference type="InterPro" id="IPR015943">
    <property type="entry name" value="WD40/YVTN_repeat-like_dom_sf"/>
</dbReference>
<keyword evidence="4" id="KW-0963">Cytoplasm</keyword>
<sequence>MQARPPSVVLATGGYDHTIRFWEATSGVCYRTLQHQDSQVNKLEITPDKKFIAAAGNPYVRLFEVHTSNPQAVTTYEGHTSNVTSVGFQRDGAWMYTSSEDGTVKIWDVRAPGCQREYESRAAVNTVALHPNQSELISGDQNGNIRVWDLTAGACSCELVPEVGCAVRSLAVASDGSLAVAANSRGVCYVWRLTPGAGAGGGPSPNGVQTTTTNSTHFEPLHKLVAHPDAYILKCLISPDVRTLATAGSDKVVRLWSLENHFALDSELVGHSKWVWDCVYSVDAAYLVTASSDGSAKLWDIAKGEAIRTYNGHHKAVVCCALNDSAVPDPGRT</sequence>
<accession>A0A830H4A1</accession>
<gene>
    <name evidence="9" type="ORF">PPROV_000071200</name>
</gene>
<dbReference type="PANTHER" id="PTHR19842:SF0">
    <property type="entry name" value="TARGET OF RAPAMYCIN COMPLEX SUBUNIT LST8"/>
    <property type="match status" value="1"/>
</dbReference>
<dbReference type="InterPro" id="IPR011047">
    <property type="entry name" value="Quinoprotein_ADH-like_sf"/>
</dbReference>
<feature type="repeat" description="WD" evidence="8">
    <location>
        <begin position="1"/>
        <end position="32"/>
    </location>
</feature>
<dbReference type="GO" id="GO:0031931">
    <property type="term" value="C:TORC1 complex"/>
    <property type="evidence" value="ECO:0007669"/>
    <property type="project" value="InterPro"/>
</dbReference>
<dbReference type="GO" id="GO:0051897">
    <property type="term" value="P:positive regulation of phosphatidylinositol 3-kinase/protein kinase B signal transduction"/>
    <property type="evidence" value="ECO:0007669"/>
    <property type="project" value="UniProtKB-ARBA"/>
</dbReference>
<dbReference type="GO" id="GO:0032956">
    <property type="term" value="P:regulation of actin cytoskeleton organization"/>
    <property type="evidence" value="ECO:0007669"/>
    <property type="project" value="TreeGrafter"/>
</dbReference>
<keyword evidence="6" id="KW-0677">Repeat</keyword>
<evidence type="ECO:0000256" key="1">
    <source>
        <dbReference type="ARBA" id="ARBA00004496"/>
    </source>
</evidence>
<dbReference type="PROSITE" id="PS50082">
    <property type="entry name" value="WD_REPEATS_2"/>
    <property type="match status" value="5"/>
</dbReference>
<evidence type="ECO:0000256" key="5">
    <source>
        <dbReference type="ARBA" id="ARBA00022574"/>
    </source>
</evidence>
<dbReference type="InterPro" id="IPR001680">
    <property type="entry name" value="WD40_rpt"/>
</dbReference>
<evidence type="ECO:0000256" key="4">
    <source>
        <dbReference type="ARBA" id="ARBA00022490"/>
    </source>
</evidence>
<dbReference type="GO" id="GO:0005737">
    <property type="term" value="C:cytoplasm"/>
    <property type="evidence" value="ECO:0007669"/>
    <property type="project" value="UniProtKB-SubCell"/>
</dbReference>
<keyword evidence="10" id="KW-1185">Reference proteome</keyword>
<dbReference type="OrthoDB" id="400at2759"/>
<protein>
    <recommendedName>
        <fullName evidence="7">Protein LST8 homolog</fullName>
    </recommendedName>
    <alternativeName>
        <fullName evidence="3">Target of rapamycin complex subunit LST8</fullName>
    </alternativeName>
</protein>
<comment type="similarity">
    <text evidence="2">Belongs to the WD repeat LST8 family.</text>
</comment>
<dbReference type="PANTHER" id="PTHR19842">
    <property type="entry name" value="G BETA-LIKE PROTEIN GBL"/>
    <property type="match status" value="1"/>
</dbReference>
<dbReference type="Pfam" id="PF00400">
    <property type="entry name" value="WD40"/>
    <property type="match status" value="6"/>
</dbReference>
<reference evidence="9" key="1">
    <citation type="submission" date="2020-10" db="EMBL/GenBank/DDBJ databases">
        <title>Unveiling of a novel bifunctional photoreceptor, Dualchrome1, isolated from a cosmopolitan green alga.</title>
        <authorList>
            <person name="Suzuki S."/>
            <person name="Kawachi M."/>
        </authorList>
    </citation>
    <scope>NUCLEOTIDE SEQUENCE</scope>
    <source>
        <strain evidence="9">NIES 2893</strain>
    </source>
</reference>
<dbReference type="InterPro" id="IPR037588">
    <property type="entry name" value="MLST8"/>
</dbReference>
<keyword evidence="5 8" id="KW-0853">WD repeat</keyword>
<comment type="subcellular location">
    <subcellularLocation>
        <location evidence="1">Cytoplasm</location>
    </subcellularLocation>
</comment>
<evidence type="ECO:0000256" key="2">
    <source>
        <dbReference type="ARBA" id="ARBA00009890"/>
    </source>
</evidence>
<dbReference type="Proteomes" id="UP000660262">
    <property type="component" value="Unassembled WGS sequence"/>
</dbReference>
<evidence type="ECO:0000313" key="9">
    <source>
        <dbReference type="EMBL" id="GHP01956.1"/>
    </source>
</evidence>
<proteinExistence type="inferred from homology"/>
<dbReference type="Gene3D" id="2.130.10.10">
    <property type="entry name" value="YVTN repeat-like/Quinoprotein amine dehydrogenase"/>
    <property type="match status" value="1"/>
</dbReference>
<evidence type="ECO:0000256" key="6">
    <source>
        <dbReference type="ARBA" id="ARBA00022737"/>
    </source>
</evidence>
<dbReference type="GO" id="GO:0038203">
    <property type="term" value="P:TORC2 signaling"/>
    <property type="evidence" value="ECO:0007669"/>
    <property type="project" value="UniProtKB-ARBA"/>
</dbReference>
<evidence type="ECO:0000256" key="3">
    <source>
        <dbReference type="ARBA" id="ARBA00018867"/>
    </source>
</evidence>
<dbReference type="GO" id="GO:0032535">
    <property type="term" value="P:regulation of cellular component size"/>
    <property type="evidence" value="ECO:0007669"/>
    <property type="project" value="UniProtKB-ARBA"/>
</dbReference>
<dbReference type="EMBL" id="BNJQ01000002">
    <property type="protein sequence ID" value="GHP01956.1"/>
    <property type="molecule type" value="Genomic_DNA"/>
</dbReference>
<comment type="caution">
    <text evidence="9">The sequence shown here is derived from an EMBL/GenBank/DDBJ whole genome shotgun (WGS) entry which is preliminary data.</text>
</comment>
<feature type="repeat" description="WD" evidence="8">
    <location>
        <begin position="268"/>
        <end position="309"/>
    </location>
</feature>
<feature type="repeat" description="WD" evidence="8">
    <location>
        <begin position="117"/>
        <end position="158"/>
    </location>
</feature>
<dbReference type="InterPro" id="IPR019775">
    <property type="entry name" value="WD40_repeat_CS"/>
</dbReference>
<name>A0A830H4A1_9CHLO</name>
<evidence type="ECO:0000313" key="10">
    <source>
        <dbReference type="Proteomes" id="UP000660262"/>
    </source>
</evidence>
<dbReference type="PROSITE" id="PS00678">
    <property type="entry name" value="WD_REPEATS_1"/>
    <property type="match status" value="4"/>
</dbReference>
<feature type="repeat" description="WD" evidence="8">
    <location>
        <begin position="76"/>
        <end position="110"/>
    </location>
</feature>
<dbReference type="SMART" id="SM00320">
    <property type="entry name" value="WD40"/>
    <property type="match status" value="6"/>
</dbReference>
<evidence type="ECO:0000256" key="7">
    <source>
        <dbReference type="ARBA" id="ARBA00074814"/>
    </source>
</evidence>
<organism evidence="9 10">
    <name type="scientific">Pycnococcus provasolii</name>
    <dbReference type="NCBI Taxonomy" id="41880"/>
    <lineage>
        <taxon>Eukaryota</taxon>
        <taxon>Viridiplantae</taxon>
        <taxon>Chlorophyta</taxon>
        <taxon>Pseudoscourfieldiophyceae</taxon>
        <taxon>Pseudoscourfieldiales</taxon>
        <taxon>Pycnococcaceae</taxon>
        <taxon>Pycnococcus</taxon>
    </lineage>
</organism>
<dbReference type="SUPFAM" id="SSF50998">
    <property type="entry name" value="Quinoprotein alcohol dehydrogenase-like"/>
    <property type="match status" value="1"/>
</dbReference>
<dbReference type="InterPro" id="IPR020472">
    <property type="entry name" value="WD40_PAC1"/>
</dbReference>
<evidence type="ECO:0000256" key="8">
    <source>
        <dbReference type="PROSITE-ProRule" id="PRU00221"/>
    </source>
</evidence>
<dbReference type="PROSITE" id="PS50294">
    <property type="entry name" value="WD_REPEATS_REGION"/>
    <property type="match status" value="3"/>
</dbReference>